<dbReference type="EMBL" id="FNTH01000001">
    <property type="protein sequence ID" value="SEC85710.1"/>
    <property type="molecule type" value="Genomic_DNA"/>
</dbReference>
<accession>A0A1H4VXU8</accession>
<dbReference type="AlphaFoldDB" id="A0A1H4VXU8"/>
<proteinExistence type="predicted"/>
<organism evidence="1 2">
    <name type="scientific">Bradyrhizobium erythrophlei</name>
    <dbReference type="NCBI Taxonomy" id="1437360"/>
    <lineage>
        <taxon>Bacteria</taxon>
        <taxon>Pseudomonadati</taxon>
        <taxon>Pseudomonadota</taxon>
        <taxon>Alphaproteobacteria</taxon>
        <taxon>Hyphomicrobiales</taxon>
        <taxon>Nitrobacteraceae</taxon>
        <taxon>Bradyrhizobium</taxon>
    </lineage>
</organism>
<protein>
    <submittedName>
        <fullName evidence="1">Uncharacterized protein</fullName>
    </submittedName>
</protein>
<evidence type="ECO:0000313" key="2">
    <source>
        <dbReference type="Proteomes" id="UP000198992"/>
    </source>
</evidence>
<reference evidence="1 2" key="1">
    <citation type="submission" date="2016-10" db="EMBL/GenBank/DDBJ databases">
        <authorList>
            <person name="de Groot N.N."/>
        </authorList>
    </citation>
    <scope>NUCLEOTIDE SEQUENCE [LARGE SCALE GENOMIC DNA]</scope>
    <source>
        <strain evidence="1 2">MT12</strain>
    </source>
</reference>
<dbReference type="Proteomes" id="UP000198992">
    <property type="component" value="Unassembled WGS sequence"/>
</dbReference>
<name>A0A1H4VXU8_9BRAD</name>
<sequence length="60" mass="6573">MGGAARARDEVGSDECLVLLASFMRVRDRKARAEIVKFAQRCADFEPGGIVSFGLETPRD</sequence>
<gene>
    <name evidence="1" type="ORF">SAMN05444164_2935</name>
</gene>
<dbReference type="RefSeq" id="WP_143046662.1">
    <property type="nucleotide sequence ID" value="NZ_FNTH01000001.1"/>
</dbReference>
<dbReference type="OrthoDB" id="9924649at2"/>
<evidence type="ECO:0000313" key="1">
    <source>
        <dbReference type="EMBL" id="SEC85710.1"/>
    </source>
</evidence>